<dbReference type="Gene3D" id="3.40.190.10">
    <property type="entry name" value="Periplasmic binding protein-like II"/>
    <property type="match status" value="1"/>
</dbReference>
<dbReference type="Proteomes" id="UP000752292">
    <property type="component" value="Unassembled WGS sequence"/>
</dbReference>
<gene>
    <name evidence="2" type="ORF">HY618_02395</name>
</gene>
<proteinExistence type="predicted"/>
<dbReference type="AlphaFoldDB" id="A0A932ZTC8"/>
<feature type="signal peptide" evidence="1">
    <location>
        <begin position="1"/>
        <end position="22"/>
    </location>
</feature>
<feature type="chain" id="PRO_5036887531" description="Solute-binding protein family 5 domain-containing protein" evidence="1">
    <location>
        <begin position="23"/>
        <end position="105"/>
    </location>
</feature>
<dbReference type="SUPFAM" id="SSF53850">
    <property type="entry name" value="Periplasmic binding protein-like II"/>
    <property type="match status" value="1"/>
</dbReference>
<organism evidence="2 3">
    <name type="scientific">Tectimicrobiota bacterium</name>
    <dbReference type="NCBI Taxonomy" id="2528274"/>
    <lineage>
        <taxon>Bacteria</taxon>
        <taxon>Pseudomonadati</taxon>
        <taxon>Nitrospinota/Tectimicrobiota group</taxon>
        <taxon>Candidatus Tectimicrobiota</taxon>
    </lineage>
</organism>
<keyword evidence="1" id="KW-0732">Signal</keyword>
<evidence type="ECO:0008006" key="4">
    <source>
        <dbReference type="Google" id="ProtNLM"/>
    </source>
</evidence>
<accession>A0A932ZTC8</accession>
<name>A0A932ZTC8_UNCTE</name>
<dbReference type="EMBL" id="JACQRX010000108">
    <property type="protein sequence ID" value="MBI4251283.1"/>
    <property type="molecule type" value="Genomic_DNA"/>
</dbReference>
<sequence>MRTLAAVLIALVLGWCGGQASAAPLEKVIIVLPSETPTMHPLTESNFIGTITWRWAYDTLVSSETGTGKVGPWLAEKWEKLGPTQTKFWPRKDAKFSDGTPVTAA</sequence>
<comment type="caution">
    <text evidence="2">The sequence shown here is derived from an EMBL/GenBank/DDBJ whole genome shotgun (WGS) entry which is preliminary data.</text>
</comment>
<evidence type="ECO:0000313" key="2">
    <source>
        <dbReference type="EMBL" id="MBI4251283.1"/>
    </source>
</evidence>
<evidence type="ECO:0000313" key="3">
    <source>
        <dbReference type="Proteomes" id="UP000752292"/>
    </source>
</evidence>
<protein>
    <recommendedName>
        <fullName evidence="4">Solute-binding protein family 5 domain-containing protein</fullName>
    </recommendedName>
</protein>
<feature type="non-terminal residue" evidence="2">
    <location>
        <position position="105"/>
    </location>
</feature>
<evidence type="ECO:0000256" key="1">
    <source>
        <dbReference type="SAM" id="SignalP"/>
    </source>
</evidence>
<reference evidence="2" key="1">
    <citation type="submission" date="2020-07" db="EMBL/GenBank/DDBJ databases">
        <title>Huge and variable diversity of episymbiotic CPR bacteria and DPANN archaea in groundwater ecosystems.</title>
        <authorList>
            <person name="He C.Y."/>
            <person name="Keren R."/>
            <person name="Whittaker M."/>
            <person name="Farag I.F."/>
            <person name="Doudna J."/>
            <person name="Cate J.H.D."/>
            <person name="Banfield J.F."/>
        </authorList>
    </citation>
    <scope>NUCLEOTIDE SEQUENCE</scope>
    <source>
        <strain evidence="2">NC_groundwater_1370_Ag_S-0.2um_69_93</strain>
    </source>
</reference>